<reference evidence="1" key="1">
    <citation type="submission" date="2024-03" db="EMBL/GenBank/DDBJ databases">
        <authorList>
            <consortium name="ELIXIR-Norway"/>
            <consortium name="Elixir Norway"/>
        </authorList>
    </citation>
    <scope>NUCLEOTIDE SEQUENCE</scope>
</reference>
<organism evidence="1 2">
    <name type="scientific">Sphagnum jensenii</name>
    <dbReference type="NCBI Taxonomy" id="128206"/>
    <lineage>
        <taxon>Eukaryota</taxon>
        <taxon>Viridiplantae</taxon>
        <taxon>Streptophyta</taxon>
        <taxon>Embryophyta</taxon>
        <taxon>Bryophyta</taxon>
        <taxon>Sphagnophytina</taxon>
        <taxon>Sphagnopsida</taxon>
        <taxon>Sphagnales</taxon>
        <taxon>Sphagnaceae</taxon>
        <taxon>Sphagnum</taxon>
    </lineage>
</organism>
<gene>
    <name evidence="1" type="ORF">CSSPJE1EN2_LOCUS26379</name>
</gene>
<evidence type="ECO:0000313" key="1">
    <source>
        <dbReference type="EMBL" id="CAK9856447.1"/>
    </source>
</evidence>
<accession>A0ABP1A2A0</accession>
<dbReference type="Proteomes" id="UP001497522">
    <property type="component" value="Unassembled WGS sequence"/>
</dbReference>
<proteinExistence type="predicted"/>
<comment type="caution">
    <text evidence="1">The sequence shown here is derived from an EMBL/GenBank/DDBJ whole genome shotgun (WGS) entry which is preliminary data.</text>
</comment>
<evidence type="ECO:0000313" key="2">
    <source>
        <dbReference type="Proteomes" id="UP001497522"/>
    </source>
</evidence>
<keyword evidence="2" id="KW-1185">Reference proteome</keyword>
<sequence length="168" mass="19118">MLASLLRRSELPGENENRNWPVCKAPVSLKLGGADPRHFLRCTTCTRFVRRRALMVMNHSWLAVSSAMHKNQDEDSSVFFSPFLMMEIKTKTFSLLLSLSYDGPEWKERDSTLNRRGRLVLKKTSTKMEPKQKETSKIWCNRGLIQIGSLSAAGLSSTKLQKRATTTL</sequence>
<protein>
    <submittedName>
        <fullName evidence="1">Uncharacterized protein</fullName>
    </submittedName>
</protein>
<dbReference type="EMBL" id="CAXHBF010000522">
    <property type="protein sequence ID" value="CAK9856447.1"/>
    <property type="molecule type" value="Genomic_DNA"/>
</dbReference>
<name>A0ABP1A2A0_9BRYO</name>